<evidence type="ECO:0000256" key="5">
    <source>
        <dbReference type="ARBA" id="ARBA00023136"/>
    </source>
</evidence>
<evidence type="ECO:0000313" key="9">
    <source>
        <dbReference type="EMBL" id="CAE6495703.1"/>
    </source>
</evidence>
<proteinExistence type="inferred from homology"/>
<keyword evidence="3 8" id="KW-0812">Transmembrane</keyword>
<comment type="activity regulation">
    <text evidence="8">Na(+) is not transported, but it plays an essential structural role and its presence is essential for fluoride channel function.</text>
</comment>
<keyword evidence="8" id="KW-0813">Transport</keyword>
<protein>
    <recommendedName>
        <fullName evidence="8">Fluoride-specific ion channel FluC</fullName>
    </recommendedName>
</protein>
<dbReference type="InterPro" id="IPR003691">
    <property type="entry name" value="FluC"/>
</dbReference>
<keyword evidence="8" id="KW-0406">Ion transport</keyword>
<dbReference type="AlphaFoldDB" id="A0A812F744"/>
<feature type="binding site" evidence="8">
    <location>
        <position position="74"/>
    </location>
    <ligand>
        <name>Na(+)</name>
        <dbReference type="ChEBI" id="CHEBI:29101"/>
        <note>structural</note>
    </ligand>
</feature>
<name>A0A812F744_9ARCH</name>
<feature type="transmembrane region" description="Helical" evidence="8">
    <location>
        <begin position="35"/>
        <end position="58"/>
    </location>
</feature>
<comment type="similarity">
    <text evidence="6 8">Belongs to the fluoride channel Fluc/FEX (TC 1.A.43) family.</text>
</comment>
<dbReference type="GO" id="GO:0046872">
    <property type="term" value="F:metal ion binding"/>
    <property type="evidence" value="ECO:0007669"/>
    <property type="project" value="UniProtKB-KW"/>
</dbReference>
<comment type="caution">
    <text evidence="9">The sequence shown here is derived from an EMBL/GenBank/DDBJ whole genome shotgun (WGS) entry which is preliminary data.</text>
</comment>
<comment type="catalytic activity">
    <reaction evidence="7">
        <text>fluoride(in) = fluoride(out)</text>
        <dbReference type="Rhea" id="RHEA:76159"/>
        <dbReference type="ChEBI" id="CHEBI:17051"/>
    </reaction>
    <physiologicalReaction direction="left-to-right" evidence="7">
        <dbReference type="Rhea" id="RHEA:76160"/>
    </physiologicalReaction>
</comment>
<dbReference type="HAMAP" id="MF_00454">
    <property type="entry name" value="FluC"/>
    <property type="match status" value="1"/>
</dbReference>
<dbReference type="RefSeq" id="WP_205099423.1">
    <property type="nucleotide sequence ID" value="NZ_CAJNAQ010000005.1"/>
</dbReference>
<evidence type="ECO:0000256" key="8">
    <source>
        <dbReference type="HAMAP-Rule" id="MF_00454"/>
    </source>
</evidence>
<reference evidence="9" key="1">
    <citation type="submission" date="2021-02" db="EMBL/GenBank/DDBJ databases">
        <authorList>
            <person name="Han P."/>
        </authorList>
    </citation>
    <scope>NUCLEOTIDE SEQUENCE</scope>
    <source>
        <strain evidence="9">Candidatus Nitrosotenuis uzonensis 5A</strain>
    </source>
</reference>
<dbReference type="GO" id="GO:0005886">
    <property type="term" value="C:plasma membrane"/>
    <property type="evidence" value="ECO:0007669"/>
    <property type="project" value="UniProtKB-SubCell"/>
</dbReference>
<keyword evidence="4 8" id="KW-1133">Transmembrane helix</keyword>
<dbReference type="GO" id="GO:0062054">
    <property type="term" value="F:fluoride channel activity"/>
    <property type="evidence" value="ECO:0007669"/>
    <property type="project" value="UniProtKB-UniRule"/>
</dbReference>
<evidence type="ECO:0000256" key="6">
    <source>
        <dbReference type="ARBA" id="ARBA00035120"/>
    </source>
</evidence>
<evidence type="ECO:0000256" key="3">
    <source>
        <dbReference type="ARBA" id="ARBA00022692"/>
    </source>
</evidence>
<evidence type="ECO:0000256" key="7">
    <source>
        <dbReference type="ARBA" id="ARBA00035585"/>
    </source>
</evidence>
<keyword evidence="2 8" id="KW-1003">Cell membrane</keyword>
<accession>A0A812F744</accession>
<evidence type="ECO:0000256" key="4">
    <source>
        <dbReference type="ARBA" id="ARBA00022989"/>
    </source>
</evidence>
<dbReference type="Pfam" id="PF02537">
    <property type="entry name" value="CRCB"/>
    <property type="match status" value="1"/>
</dbReference>
<feature type="transmembrane region" description="Helical" evidence="8">
    <location>
        <begin position="6"/>
        <end position="23"/>
    </location>
</feature>
<dbReference type="EMBL" id="CAJNAQ010000005">
    <property type="protein sequence ID" value="CAE6495703.1"/>
    <property type="molecule type" value="Genomic_DNA"/>
</dbReference>
<evidence type="ECO:0000256" key="2">
    <source>
        <dbReference type="ARBA" id="ARBA00022475"/>
    </source>
</evidence>
<dbReference type="GO" id="GO:0140114">
    <property type="term" value="P:cellular detoxification of fluoride"/>
    <property type="evidence" value="ECO:0007669"/>
    <property type="project" value="UniProtKB-UniRule"/>
</dbReference>
<comment type="function">
    <text evidence="8">Fluoride-specific ion channel. Important for reducing fluoride concentration in the cell, thus reducing its toxicity.</text>
</comment>
<organism evidence="9 10">
    <name type="scientific">Candidatus Nitrosotenuis uzonensis</name>
    <dbReference type="NCBI Taxonomy" id="1407055"/>
    <lineage>
        <taxon>Archaea</taxon>
        <taxon>Nitrososphaerota</taxon>
        <taxon>Candidatus Nitrosotenuis</taxon>
    </lineage>
</organism>
<keyword evidence="5 8" id="KW-0472">Membrane</keyword>
<evidence type="ECO:0000256" key="1">
    <source>
        <dbReference type="ARBA" id="ARBA00004651"/>
    </source>
</evidence>
<feature type="transmembrane region" description="Helical" evidence="8">
    <location>
        <begin position="96"/>
        <end position="115"/>
    </location>
</feature>
<feature type="transmembrane region" description="Helical" evidence="8">
    <location>
        <begin position="64"/>
        <end position="84"/>
    </location>
</feature>
<evidence type="ECO:0000313" key="10">
    <source>
        <dbReference type="Proteomes" id="UP000655759"/>
    </source>
</evidence>
<dbReference type="PANTHER" id="PTHR28259:SF1">
    <property type="entry name" value="FLUORIDE EXPORT PROTEIN 1-RELATED"/>
    <property type="match status" value="1"/>
</dbReference>
<comment type="subcellular location">
    <subcellularLocation>
        <location evidence="1 8">Cell membrane</location>
        <topology evidence="1 8">Multi-pass membrane protein</topology>
    </subcellularLocation>
</comment>
<dbReference type="Proteomes" id="UP000655759">
    <property type="component" value="Unassembled WGS sequence"/>
</dbReference>
<keyword evidence="8" id="KW-0915">Sodium</keyword>
<keyword evidence="8" id="KW-0479">Metal-binding</keyword>
<gene>
    <name evidence="8 9" type="primary">crcB</name>
    <name evidence="8" type="synonym">fluC</name>
    <name evidence="9" type="ORF">NUZ5A_50447</name>
</gene>
<sequence length="125" mass="13308">MKGIEILLLAAGGVIGTLVRYRLTESQLVLGAFYTNVLVVNVVGSFILGVFVVLSQQWNLDAKYTLFVAVGFCGSLTTMSAFALQSTTMIDNKQFGLMAANILANVGLSIGAIFAGRTLSELVLR</sequence>
<dbReference type="PANTHER" id="PTHR28259">
    <property type="entry name" value="FLUORIDE EXPORT PROTEIN 1-RELATED"/>
    <property type="match status" value="1"/>
</dbReference>
<keyword evidence="8" id="KW-0407">Ion channel</keyword>
<feature type="binding site" evidence="8">
    <location>
        <position position="77"/>
    </location>
    <ligand>
        <name>Na(+)</name>
        <dbReference type="ChEBI" id="CHEBI:29101"/>
        <note>structural</note>
    </ligand>
</feature>